<evidence type="ECO:0000256" key="7">
    <source>
        <dbReference type="ARBA" id="ARBA00023136"/>
    </source>
</evidence>
<reference evidence="10 11" key="1">
    <citation type="submission" date="2019-02" db="EMBL/GenBank/DDBJ databases">
        <title>Deep-cultivation of Planctomycetes and their phenomic and genomic characterization uncovers novel biology.</title>
        <authorList>
            <person name="Wiegand S."/>
            <person name="Jogler M."/>
            <person name="Boedeker C."/>
            <person name="Pinto D."/>
            <person name="Vollmers J."/>
            <person name="Rivas-Marin E."/>
            <person name="Kohn T."/>
            <person name="Peeters S.H."/>
            <person name="Heuer A."/>
            <person name="Rast P."/>
            <person name="Oberbeckmann S."/>
            <person name="Bunk B."/>
            <person name="Jeske O."/>
            <person name="Meyerdierks A."/>
            <person name="Storesund J.E."/>
            <person name="Kallscheuer N."/>
            <person name="Luecker S."/>
            <person name="Lage O.M."/>
            <person name="Pohl T."/>
            <person name="Merkel B.J."/>
            <person name="Hornburger P."/>
            <person name="Mueller R.-W."/>
            <person name="Bruemmer F."/>
            <person name="Labrenz M."/>
            <person name="Spormann A.M."/>
            <person name="Op Den Camp H."/>
            <person name="Overmann J."/>
            <person name="Amann R."/>
            <person name="Jetten M.S.M."/>
            <person name="Mascher T."/>
            <person name="Medema M.H."/>
            <person name="Devos D.P."/>
            <person name="Kaster A.-K."/>
            <person name="Ovreas L."/>
            <person name="Rohde M."/>
            <person name="Galperin M.Y."/>
            <person name="Jogler C."/>
        </authorList>
    </citation>
    <scope>NUCLEOTIDE SEQUENCE [LARGE SCALE GENOMIC DNA]</scope>
    <source>
        <strain evidence="10 11">Poly59</strain>
    </source>
</reference>
<evidence type="ECO:0000256" key="8">
    <source>
        <dbReference type="SAM" id="MobiDB-lite"/>
    </source>
</evidence>
<keyword evidence="7" id="KW-0472">Membrane</keyword>
<evidence type="ECO:0000313" key="10">
    <source>
        <dbReference type="EMBL" id="TWU57438.1"/>
    </source>
</evidence>
<dbReference type="GO" id="GO:0071973">
    <property type="term" value="P:bacterial-type flagellum-dependent cell motility"/>
    <property type="evidence" value="ECO:0007669"/>
    <property type="project" value="InterPro"/>
</dbReference>
<name>A0A5C6F7S8_9BACT</name>
<dbReference type="InterPro" id="IPR012826">
    <property type="entry name" value="FliN"/>
</dbReference>
<sequence length="168" mass="17956">MNMADPTDEPKDGALQAGEPTASEAKADVADAPKPIDADDKKHLNTDDIEKLLNQASESLDEAVGGNVSTEAKPSPFSFNDLAADSSPAERAPIELLGEVEMDLRIELGRTQMRLEEVLQLRSGSVVALDKLAGDPVDIFVNGRLIARGEVLVMNDNFCIRVTELVGA</sequence>
<protein>
    <recommendedName>
        <fullName evidence="3">Flagellar motor switch protein FliN</fullName>
    </recommendedName>
</protein>
<feature type="compositionally biased region" description="Basic and acidic residues" evidence="8">
    <location>
        <begin position="25"/>
        <end position="47"/>
    </location>
</feature>
<dbReference type="GO" id="GO:0005886">
    <property type="term" value="C:plasma membrane"/>
    <property type="evidence" value="ECO:0007669"/>
    <property type="project" value="UniProtKB-SubCell"/>
</dbReference>
<accession>A0A5C6F7S8</accession>
<proteinExistence type="inferred from homology"/>
<keyword evidence="5" id="KW-0145">Chemotaxis</keyword>
<dbReference type="InterPro" id="IPR051469">
    <property type="entry name" value="FliN/MopA/SpaO"/>
</dbReference>
<keyword evidence="10" id="KW-0282">Flagellum</keyword>
<dbReference type="PANTHER" id="PTHR43484:SF1">
    <property type="entry name" value="FLAGELLAR MOTOR SWITCH PROTEIN FLIN"/>
    <property type="match status" value="1"/>
</dbReference>
<keyword evidence="10" id="KW-0966">Cell projection</keyword>
<evidence type="ECO:0000256" key="2">
    <source>
        <dbReference type="ARBA" id="ARBA00009226"/>
    </source>
</evidence>
<organism evidence="10 11">
    <name type="scientific">Rubripirellula reticaptiva</name>
    <dbReference type="NCBI Taxonomy" id="2528013"/>
    <lineage>
        <taxon>Bacteria</taxon>
        <taxon>Pseudomonadati</taxon>
        <taxon>Planctomycetota</taxon>
        <taxon>Planctomycetia</taxon>
        <taxon>Pirellulales</taxon>
        <taxon>Pirellulaceae</taxon>
        <taxon>Rubripirellula</taxon>
    </lineage>
</organism>
<evidence type="ECO:0000256" key="3">
    <source>
        <dbReference type="ARBA" id="ARBA00021897"/>
    </source>
</evidence>
<evidence type="ECO:0000256" key="6">
    <source>
        <dbReference type="ARBA" id="ARBA00022779"/>
    </source>
</evidence>
<dbReference type="PRINTS" id="PR00956">
    <property type="entry name" value="FLGMOTORFLIN"/>
</dbReference>
<evidence type="ECO:0000256" key="4">
    <source>
        <dbReference type="ARBA" id="ARBA00022475"/>
    </source>
</evidence>
<dbReference type="InterPro" id="IPR001543">
    <property type="entry name" value="FliN-like_C"/>
</dbReference>
<dbReference type="Proteomes" id="UP000317977">
    <property type="component" value="Unassembled WGS sequence"/>
</dbReference>
<evidence type="ECO:0000256" key="1">
    <source>
        <dbReference type="ARBA" id="ARBA00004413"/>
    </source>
</evidence>
<keyword evidence="11" id="KW-1185">Reference proteome</keyword>
<feature type="domain" description="Flagellar motor switch protein FliN-like C-terminal" evidence="9">
    <location>
        <begin position="96"/>
        <end position="166"/>
    </location>
</feature>
<dbReference type="AlphaFoldDB" id="A0A5C6F7S8"/>
<feature type="region of interest" description="Disordered" evidence="8">
    <location>
        <begin position="1"/>
        <end position="47"/>
    </location>
</feature>
<dbReference type="Gene3D" id="2.30.330.10">
    <property type="entry name" value="SpoA-like"/>
    <property type="match status" value="1"/>
</dbReference>
<evidence type="ECO:0000313" key="11">
    <source>
        <dbReference type="Proteomes" id="UP000317977"/>
    </source>
</evidence>
<dbReference type="SUPFAM" id="SSF101801">
    <property type="entry name" value="Surface presentation of antigens (SPOA)"/>
    <property type="match status" value="1"/>
</dbReference>
<evidence type="ECO:0000256" key="5">
    <source>
        <dbReference type="ARBA" id="ARBA00022500"/>
    </source>
</evidence>
<dbReference type="PANTHER" id="PTHR43484">
    <property type="match status" value="1"/>
</dbReference>
<dbReference type="GO" id="GO:0006935">
    <property type="term" value="P:chemotaxis"/>
    <property type="evidence" value="ECO:0007669"/>
    <property type="project" value="UniProtKB-KW"/>
</dbReference>
<dbReference type="InterPro" id="IPR036429">
    <property type="entry name" value="SpoA-like_sf"/>
</dbReference>
<dbReference type="GO" id="GO:0003774">
    <property type="term" value="F:cytoskeletal motor activity"/>
    <property type="evidence" value="ECO:0007669"/>
    <property type="project" value="InterPro"/>
</dbReference>
<comment type="subcellular location">
    <subcellularLocation>
        <location evidence="1">Cell membrane</location>
        <topology evidence="1">Peripheral membrane protein</topology>
        <orientation evidence="1">Cytoplasmic side</orientation>
    </subcellularLocation>
</comment>
<evidence type="ECO:0000259" key="9">
    <source>
        <dbReference type="Pfam" id="PF01052"/>
    </source>
</evidence>
<dbReference type="Pfam" id="PF01052">
    <property type="entry name" value="FliMN_C"/>
    <property type="match status" value="1"/>
</dbReference>
<keyword evidence="4" id="KW-1003">Cell membrane</keyword>
<gene>
    <name evidence="10" type="primary">fliN_1</name>
    <name evidence="10" type="ORF">Poly59_03450</name>
</gene>
<keyword evidence="10" id="KW-0969">Cilium</keyword>
<dbReference type="NCBIfam" id="TIGR02480">
    <property type="entry name" value="fliN"/>
    <property type="match status" value="1"/>
</dbReference>
<dbReference type="InterPro" id="IPR001172">
    <property type="entry name" value="FliN_T3SS_HrcQb"/>
</dbReference>
<comment type="similarity">
    <text evidence="2">Belongs to the FliN/MopA/SpaO family.</text>
</comment>
<feature type="region of interest" description="Disordered" evidence="8">
    <location>
        <begin position="60"/>
        <end position="86"/>
    </location>
</feature>
<comment type="caution">
    <text evidence="10">The sequence shown here is derived from an EMBL/GenBank/DDBJ whole genome shotgun (WGS) entry which is preliminary data.</text>
</comment>
<dbReference type="GO" id="GO:0009425">
    <property type="term" value="C:bacterial-type flagellum basal body"/>
    <property type="evidence" value="ECO:0007669"/>
    <property type="project" value="InterPro"/>
</dbReference>
<keyword evidence="6" id="KW-0283">Flagellar rotation</keyword>
<dbReference type="EMBL" id="SJPX01000001">
    <property type="protein sequence ID" value="TWU57438.1"/>
    <property type="molecule type" value="Genomic_DNA"/>
</dbReference>